<comment type="caution">
    <text evidence="1">The sequence shown here is derived from an EMBL/GenBank/DDBJ whole genome shotgun (WGS) entry which is preliminary data.</text>
</comment>
<evidence type="ECO:0008006" key="3">
    <source>
        <dbReference type="Google" id="ProtNLM"/>
    </source>
</evidence>
<evidence type="ECO:0000313" key="2">
    <source>
        <dbReference type="Proteomes" id="UP000774130"/>
    </source>
</evidence>
<dbReference type="RefSeq" id="WP_218325422.1">
    <property type="nucleotide sequence ID" value="NZ_JAHUZB010000002.1"/>
</dbReference>
<sequence length="90" mass="10751">MKSFQEKLAEIPIHIKQSFSVGFVYFVVAGKYQHFPARQWSEKQILDYFKNRYDELGEIIPHDSDLLKELKLPNHPEVFIVIPYRKDKNN</sequence>
<dbReference type="Proteomes" id="UP000774130">
    <property type="component" value="Unassembled WGS sequence"/>
</dbReference>
<protein>
    <recommendedName>
        <fullName evidence="3">GyrI-like small molecule binding domain-containing protein</fullName>
    </recommendedName>
</protein>
<evidence type="ECO:0000313" key="1">
    <source>
        <dbReference type="EMBL" id="MBV7390382.1"/>
    </source>
</evidence>
<name>A0ABS6TBW8_9ENTE</name>
<keyword evidence="2" id="KW-1185">Reference proteome</keyword>
<gene>
    <name evidence="1" type="ORF">KUA55_06785</name>
</gene>
<accession>A0ABS6TBW8</accession>
<organism evidence="1 2">
    <name type="scientific">Enterococcus alishanensis</name>
    <dbReference type="NCBI Taxonomy" id="1303817"/>
    <lineage>
        <taxon>Bacteria</taxon>
        <taxon>Bacillati</taxon>
        <taxon>Bacillota</taxon>
        <taxon>Bacilli</taxon>
        <taxon>Lactobacillales</taxon>
        <taxon>Enterococcaceae</taxon>
        <taxon>Enterococcus</taxon>
    </lineage>
</organism>
<dbReference type="EMBL" id="JAHUZB010000002">
    <property type="protein sequence ID" value="MBV7390382.1"/>
    <property type="molecule type" value="Genomic_DNA"/>
</dbReference>
<reference evidence="1 2" key="1">
    <citation type="submission" date="2021-06" db="EMBL/GenBank/DDBJ databases">
        <title>Enterococcus alishanensis sp. nov., a novel lactic acid bacterium isolated from fresh coffee beans.</title>
        <authorList>
            <person name="Chen Y.-S."/>
        </authorList>
    </citation>
    <scope>NUCLEOTIDE SEQUENCE [LARGE SCALE GENOMIC DNA]</scope>
    <source>
        <strain evidence="1 2">ALS3</strain>
    </source>
</reference>
<proteinExistence type="predicted"/>